<keyword evidence="7" id="KW-1185">Reference proteome</keyword>
<feature type="signal peptide" evidence="4">
    <location>
        <begin position="1"/>
        <end position="18"/>
    </location>
</feature>
<comment type="similarity">
    <text evidence="1">Belongs to the IF-3 family.</text>
</comment>
<organism evidence="6 7">
    <name type="scientific">Ophiocordyceps australis</name>
    <dbReference type="NCBI Taxonomy" id="1399860"/>
    <lineage>
        <taxon>Eukaryota</taxon>
        <taxon>Fungi</taxon>
        <taxon>Dikarya</taxon>
        <taxon>Ascomycota</taxon>
        <taxon>Pezizomycotina</taxon>
        <taxon>Sordariomycetes</taxon>
        <taxon>Hypocreomycetidae</taxon>
        <taxon>Hypocreales</taxon>
        <taxon>Ophiocordycipitaceae</taxon>
        <taxon>Ophiocordyceps</taxon>
    </lineage>
</organism>
<dbReference type="SUPFAM" id="SSF55200">
    <property type="entry name" value="Translation initiation factor IF3, C-terminal domain"/>
    <property type="match status" value="1"/>
</dbReference>
<dbReference type="EMBL" id="NJET01000067">
    <property type="protein sequence ID" value="PHH62617.1"/>
    <property type="molecule type" value="Genomic_DNA"/>
</dbReference>
<dbReference type="InterPro" id="IPR001288">
    <property type="entry name" value="Translation_initiation_fac_3"/>
</dbReference>
<dbReference type="GO" id="GO:0003743">
    <property type="term" value="F:translation initiation factor activity"/>
    <property type="evidence" value="ECO:0007669"/>
    <property type="project" value="UniProtKB-KW"/>
</dbReference>
<feature type="domain" description="Translation initiation factor 3 C-terminal" evidence="5">
    <location>
        <begin position="135"/>
        <end position="211"/>
    </location>
</feature>
<keyword evidence="2" id="KW-0396">Initiation factor</keyword>
<evidence type="ECO:0000256" key="3">
    <source>
        <dbReference type="ARBA" id="ARBA00022917"/>
    </source>
</evidence>
<comment type="caution">
    <text evidence="6">The sequence shown here is derived from an EMBL/GenBank/DDBJ whole genome shotgun (WGS) entry which is preliminary data.</text>
</comment>
<evidence type="ECO:0000313" key="6">
    <source>
        <dbReference type="EMBL" id="PHH62617.1"/>
    </source>
</evidence>
<dbReference type="PANTHER" id="PTHR10938">
    <property type="entry name" value="TRANSLATION INITIATION FACTOR IF-3"/>
    <property type="match status" value="1"/>
</dbReference>
<sequence>MECLRLCALSHLLLPLRARHVPPIPHLLSVRNSMPHRAYSTSRPKASTRQKPQDIEIEDRTIMVIDGDGPPAGPFRTGEVISRLENHEVLIMLQRAKEGQPAVCKIMVRSQLARKQEAQAAKQRELHKRQGLDKKLKEVVLTWAIAEHDLGIKMRQLKGFLAKGYRVEVLVGKRKKGTKMTQMADEDKEEVLRRVKSAVGEVGGVETRAESRLQGMARLYIMGKDEVVLEKEVKELGVVWGEEDLGKLSLQLTTLLTRGCRVEIVVGKRKKGVKMGSVKEEDKEELMERVRRAVELAGGMETRTEVREQDMVRLFVEEKGSRAGEGGEDGQSVE</sequence>
<dbReference type="OrthoDB" id="21573at2759"/>
<dbReference type="GO" id="GO:0005739">
    <property type="term" value="C:mitochondrion"/>
    <property type="evidence" value="ECO:0007669"/>
    <property type="project" value="TreeGrafter"/>
</dbReference>
<dbReference type="Proteomes" id="UP000226192">
    <property type="component" value="Unassembled WGS sequence"/>
</dbReference>
<dbReference type="PANTHER" id="PTHR10938:SF0">
    <property type="entry name" value="TRANSLATION INITIATION FACTOR IF-3, MITOCHONDRIAL"/>
    <property type="match status" value="1"/>
</dbReference>
<dbReference type="InterPro" id="IPR036788">
    <property type="entry name" value="T_IF-3_C_sf"/>
</dbReference>
<accession>A0A2C5Y1Q3</accession>
<evidence type="ECO:0000256" key="4">
    <source>
        <dbReference type="SAM" id="SignalP"/>
    </source>
</evidence>
<dbReference type="AlphaFoldDB" id="A0A2C5Y1Q3"/>
<feature type="chain" id="PRO_5012564335" description="Translation initiation factor 3 C-terminal domain-containing protein" evidence="4">
    <location>
        <begin position="19"/>
        <end position="334"/>
    </location>
</feature>
<proteinExistence type="inferred from homology"/>
<protein>
    <recommendedName>
        <fullName evidence="5">Translation initiation factor 3 C-terminal domain-containing protein</fullName>
    </recommendedName>
</protein>
<gene>
    <name evidence="6" type="ORF">CDD81_6851</name>
</gene>
<dbReference type="GO" id="GO:0043022">
    <property type="term" value="F:ribosome binding"/>
    <property type="evidence" value="ECO:0007669"/>
    <property type="project" value="TreeGrafter"/>
</dbReference>
<evidence type="ECO:0000259" key="5">
    <source>
        <dbReference type="Pfam" id="PF00707"/>
    </source>
</evidence>
<evidence type="ECO:0000256" key="2">
    <source>
        <dbReference type="ARBA" id="ARBA00022540"/>
    </source>
</evidence>
<keyword evidence="3" id="KW-0648">Protein biosynthesis</keyword>
<name>A0A2C5Y1Q3_9HYPO</name>
<dbReference type="InterPro" id="IPR019815">
    <property type="entry name" value="Translation_initiation_fac_3_C"/>
</dbReference>
<evidence type="ECO:0000256" key="1">
    <source>
        <dbReference type="ARBA" id="ARBA00005439"/>
    </source>
</evidence>
<dbReference type="GO" id="GO:0070124">
    <property type="term" value="P:mitochondrial translational initiation"/>
    <property type="evidence" value="ECO:0007669"/>
    <property type="project" value="TreeGrafter"/>
</dbReference>
<dbReference type="STRING" id="1399860.A0A2C5Y1Q3"/>
<reference evidence="6 7" key="1">
    <citation type="submission" date="2017-06" db="EMBL/GenBank/DDBJ databases">
        <title>Ant-infecting Ophiocordyceps genomes reveal a high diversity of potential behavioral manipulation genes and a possible major role for enterotoxins.</title>
        <authorList>
            <person name="De Bekker C."/>
            <person name="Evans H.C."/>
            <person name="Brachmann A."/>
            <person name="Hughes D.P."/>
        </authorList>
    </citation>
    <scope>NUCLEOTIDE SEQUENCE [LARGE SCALE GENOMIC DNA]</scope>
    <source>
        <strain evidence="6 7">Map64</strain>
    </source>
</reference>
<dbReference type="Gene3D" id="3.30.110.10">
    <property type="entry name" value="Translation initiation factor 3 (IF-3), C-terminal domain"/>
    <property type="match status" value="1"/>
</dbReference>
<dbReference type="GO" id="GO:0032790">
    <property type="term" value="P:ribosome disassembly"/>
    <property type="evidence" value="ECO:0007669"/>
    <property type="project" value="TreeGrafter"/>
</dbReference>
<evidence type="ECO:0000313" key="7">
    <source>
        <dbReference type="Proteomes" id="UP000226192"/>
    </source>
</evidence>
<dbReference type="Pfam" id="PF00707">
    <property type="entry name" value="IF3_C"/>
    <property type="match status" value="1"/>
</dbReference>
<keyword evidence="4" id="KW-0732">Signal</keyword>